<dbReference type="PANTHER" id="PTHR31885:SF6">
    <property type="entry name" value="GH04784P"/>
    <property type="match status" value="1"/>
</dbReference>
<feature type="transmembrane region" description="Helical" evidence="6">
    <location>
        <begin position="78"/>
        <end position="95"/>
    </location>
</feature>
<comment type="similarity">
    <text evidence="2">Belongs to the TMEM86 family.</text>
</comment>
<evidence type="ECO:0000256" key="5">
    <source>
        <dbReference type="ARBA" id="ARBA00023136"/>
    </source>
</evidence>
<dbReference type="Proteomes" id="UP001179280">
    <property type="component" value="Unassembled WGS sequence"/>
</dbReference>
<name>A0ABS2SVU0_9BACI</name>
<feature type="transmembrane region" description="Helical" evidence="6">
    <location>
        <begin position="30"/>
        <end position="47"/>
    </location>
</feature>
<sequence>MKQLLSVLIFVTGVIYIAFIEKEATFVSVFFKALPMFLLLIYAMINYRTVGKHRAIVIGLFVCMLADIAIAFSFLAGLSIFLFGHVFYVYAFLKATRRKDRLKKMGIPYMVYAAAAGLILVGALVQSEEGLMVAPVVLYIVVITSMGIAAAWTRNRYAVCGSLFFILSDTILAWNLFVTSVAFSHVWIMTTYYGAQYLIVTSISKLEK</sequence>
<dbReference type="RefSeq" id="WP_204466853.1">
    <property type="nucleotide sequence ID" value="NZ_JAFBCV010000009.1"/>
</dbReference>
<evidence type="ECO:0000256" key="2">
    <source>
        <dbReference type="ARBA" id="ARBA00007375"/>
    </source>
</evidence>
<feature type="transmembrane region" description="Helical" evidence="6">
    <location>
        <begin position="107"/>
        <end position="125"/>
    </location>
</feature>
<keyword evidence="8" id="KW-1185">Reference proteome</keyword>
<feature type="transmembrane region" description="Helical" evidence="6">
    <location>
        <begin position="54"/>
        <end position="72"/>
    </location>
</feature>
<keyword evidence="4 6" id="KW-1133">Transmembrane helix</keyword>
<dbReference type="InterPro" id="IPR012506">
    <property type="entry name" value="TMEM86B-like"/>
</dbReference>
<keyword evidence="5 6" id="KW-0472">Membrane</keyword>
<protein>
    <submittedName>
        <fullName evidence="7">Membrane protein YhhN</fullName>
    </submittedName>
</protein>
<gene>
    <name evidence="7" type="ORF">JOC54_002938</name>
</gene>
<organism evidence="7 8">
    <name type="scientific">Shouchella xiaoxiensis</name>
    <dbReference type="NCBI Taxonomy" id="766895"/>
    <lineage>
        <taxon>Bacteria</taxon>
        <taxon>Bacillati</taxon>
        <taxon>Bacillota</taxon>
        <taxon>Bacilli</taxon>
        <taxon>Bacillales</taxon>
        <taxon>Bacillaceae</taxon>
        <taxon>Shouchella</taxon>
    </lineage>
</organism>
<evidence type="ECO:0000256" key="6">
    <source>
        <dbReference type="SAM" id="Phobius"/>
    </source>
</evidence>
<evidence type="ECO:0000256" key="3">
    <source>
        <dbReference type="ARBA" id="ARBA00022692"/>
    </source>
</evidence>
<evidence type="ECO:0000313" key="7">
    <source>
        <dbReference type="EMBL" id="MBM7839658.1"/>
    </source>
</evidence>
<proteinExistence type="inferred from homology"/>
<dbReference type="Pfam" id="PF07947">
    <property type="entry name" value="YhhN"/>
    <property type="match status" value="1"/>
</dbReference>
<evidence type="ECO:0000313" key="8">
    <source>
        <dbReference type="Proteomes" id="UP001179280"/>
    </source>
</evidence>
<dbReference type="EMBL" id="JAFBCV010000009">
    <property type="protein sequence ID" value="MBM7839658.1"/>
    <property type="molecule type" value="Genomic_DNA"/>
</dbReference>
<feature type="transmembrane region" description="Helical" evidence="6">
    <location>
        <begin position="131"/>
        <end position="152"/>
    </location>
</feature>
<dbReference type="PANTHER" id="PTHR31885">
    <property type="entry name" value="GH04784P"/>
    <property type="match status" value="1"/>
</dbReference>
<comment type="subcellular location">
    <subcellularLocation>
        <location evidence="1">Membrane</location>
        <topology evidence="1">Multi-pass membrane protein</topology>
    </subcellularLocation>
</comment>
<evidence type="ECO:0000256" key="1">
    <source>
        <dbReference type="ARBA" id="ARBA00004141"/>
    </source>
</evidence>
<keyword evidence="3 6" id="KW-0812">Transmembrane</keyword>
<comment type="caution">
    <text evidence="7">The sequence shown here is derived from an EMBL/GenBank/DDBJ whole genome shotgun (WGS) entry which is preliminary data.</text>
</comment>
<feature type="transmembrane region" description="Helical" evidence="6">
    <location>
        <begin position="164"/>
        <end position="188"/>
    </location>
</feature>
<accession>A0ABS2SVU0</accession>
<reference evidence="7" key="1">
    <citation type="submission" date="2021-01" db="EMBL/GenBank/DDBJ databases">
        <title>Genomic Encyclopedia of Type Strains, Phase IV (KMG-IV): sequencing the most valuable type-strain genomes for metagenomic binning, comparative biology and taxonomic classification.</title>
        <authorList>
            <person name="Goeker M."/>
        </authorList>
    </citation>
    <scope>NUCLEOTIDE SEQUENCE</scope>
    <source>
        <strain evidence="7">DSM 21943</strain>
    </source>
</reference>
<evidence type="ECO:0000256" key="4">
    <source>
        <dbReference type="ARBA" id="ARBA00022989"/>
    </source>
</evidence>